<dbReference type="EMBL" id="JACHGH010000003">
    <property type="protein sequence ID" value="MBB6452760.1"/>
    <property type="molecule type" value="Genomic_DNA"/>
</dbReference>
<name>A0A841PVC1_9BACI</name>
<dbReference type="RefSeq" id="WP_174495314.1">
    <property type="nucleotide sequence ID" value="NZ_CADDWK010000003.1"/>
</dbReference>
<keyword evidence="2" id="KW-1185">Reference proteome</keyword>
<reference evidence="1 2" key="1">
    <citation type="submission" date="2020-08" db="EMBL/GenBank/DDBJ databases">
        <title>Genomic Encyclopedia of Type Strains, Phase IV (KMG-IV): sequencing the most valuable type-strain genomes for metagenomic binning, comparative biology and taxonomic classification.</title>
        <authorList>
            <person name="Goeker M."/>
        </authorList>
    </citation>
    <scope>NUCLEOTIDE SEQUENCE [LARGE SCALE GENOMIC DNA]</scope>
    <source>
        <strain evidence="1 2">DSM 19612</strain>
    </source>
</reference>
<comment type="caution">
    <text evidence="1">The sequence shown here is derived from an EMBL/GenBank/DDBJ whole genome shotgun (WGS) entry which is preliminary data.</text>
</comment>
<dbReference type="Gene3D" id="3.30.530.20">
    <property type="match status" value="1"/>
</dbReference>
<evidence type="ECO:0000313" key="1">
    <source>
        <dbReference type="EMBL" id="MBB6452760.1"/>
    </source>
</evidence>
<proteinExistence type="predicted"/>
<dbReference type="Proteomes" id="UP000581688">
    <property type="component" value="Unassembled WGS sequence"/>
</dbReference>
<protein>
    <submittedName>
        <fullName evidence="1">Ligand-binding SRPBCC domain-containing protein</fullName>
    </submittedName>
</protein>
<gene>
    <name evidence="1" type="ORF">HNQ94_001206</name>
</gene>
<sequence>MKFKGTFTYNTLLEFPIETVWGFFQSTENLVNITSFPRIKVKGSSKVAEGQTVKLELNFGIWKTGWNSYFTQWKEKEVFEDIIVEPCFPFSSWKHRHLFSSNSDSDTLMIDIVKFESPLPPLFIKAGLYIMFKDRKRKI</sequence>
<dbReference type="SUPFAM" id="SSF55961">
    <property type="entry name" value="Bet v1-like"/>
    <property type="match status" value="1"/>
</dbReference>
<dbReference type="InterPro" id="IPR023393">
    <property type="entry name" value="START-like_dom_sf"/>
</dbReference>
<dbReference type="AlphaFoldDB" id="A0A841PVC1"/>
<organism evidence="1 2">
    <name type="scientific">Salirhabdus euzebyi</name>
    <dbReference type="NCBI Taxonomy" id="394506"/>
    <lineage>
        <taxon>Bacteria</taxon>
        <taxon>Bacillati</taxon>
        <taxon>Bacillota</taxon>
        <taxon>Bacilli</taxon>
        <taxon>Bacillales</taxon>
        <taxon>Bacillaceae</taxon>
        <taxon>Salirhabdus</taxon>
    </lineage>
</organism>
<evidence type="ECO:0000313" key="2">
    <source>
        <dbReference type="Proteomes" id="UP000581688"/>
    </source>
</evidence>
<accession>A0A841PVC1</accession>